<dbReference type="Proteomes" id="UP000292702">
    <property type="component" value="Unassembled WGS sequence"/>
</dbReference>
<dbReference type="AlphaFoldDB" id="A0A4R0RBG3"/>
<keyword evidence="1" id="KW-1133">Transmembrane helix</keyword>
<dbReference type="OrthoDB" id="2757176at2759"/>
<evidence type="ECO:0000313" key="3">
    <source>
        <dbReference type="Proteomes" id="UP000292702"/>
    </source>
</evidence>
<proteinExistence type="predicted"/>
<feature type="transmembrane region" description="Helical" evidence="1">
    <location>
        <begin position="63"/>
        <end position="81"/>
    </location>
</feature>
<evidence type="ECO:0000313" key="2">
    <source>
        <dbReference type="EMBL" id="TCD61629.1"/>
    </source>
</evidence>
<feature type="transmembrane region" description="Helical" evidence="1">
    <location>
        <begin position="155"/>
        <end position="178"/>
    </location>
</feature>
<name>A0A4R0RBG3_9APHY</name>
<feature type="transmembrane region" description="Helical" evidence="1">
    <location>
        <begin position="119"/>
        <end position="143"/>
    </location>
</feature>
<keyword evidence="3" id="KW-1185">Reference proteome</keyword>
<feature type="transmembrane region" description="Helical" evidence="1">
    <location>
        <begin position="20"/>
        <end position="42"/>
    </location>
</feature>
<dbReference type="EMBL" id="RWJN01000445">
    <property type="protein sequence ID" value="TCD61629.1"/>
    <property type="molecule type" value="Genomic_DNA"/>
</dbReference>
<accession>A0A4R0RBG3</accession>
<comment type="caution">
    <text evidence="2">The sequence shown here is derived from an EMBL/GenBank/DDBJ whole genome shotgun (WGS) entry which is preliminary data.</text>
</comment>
<protein>
    <submittedName>
        <fullName evidence="2">Uncharacterized protein</fullName>
    </submittedName>
</protein>
<feature type="transmembrane region" description="Helical" evidence="1">
    <location>
        <begin position="87"/>
        <end position="107"/>
    </location>
</feature>
<sequence length="264" mass="30409">MSIWTDVSAEGVQRQIAVNIVMVHIFSGFTLWDSIVSLPYEWHLFQGKRGCKWGAYTFYMNTRYLFLCSTITTLVFVDMYAEKFVRSLGTFFQISGHISNGFAYAILALRLLIIWRRDFVALIMILCQLALWASTFAAFPRVIDGFQERNSNIRLISTLLAVSSIMLVCAFSGLVHAYRHHIARLSCRGVFIEDGFLPTISRYSEMLWREGFQYFVVVWCGVLAEAVVRYMHVDQTGLLQFTFEFVRLQYRPALLVQPEAAQAQ</sequence>
<feature type="transmembrane region" description="Helical" evidence="1">
    <location>
        <begin position="212"/>
        <end position="231"/>
    </location>
</feature>
<evidence type="ECO:0000256" key="1">
    <source>
        <dbReference type="SAM" id="Phobius"/>
    </source>
</evidence>
<keyword evidence="1" id="KW-0812">Transmembrane</keyword>
<reference evidence="2 3" key="1">
    <citation type="submission" date="2018-11" db="EMBL/GenBank/DDBJ databases">
        <title>Genome assembly of Steccherinum ochraceum LE-BIN_3174, the white-rot fungus of the Steccherinaceae family (The Residual Polyporoid clade, Polyporales, Basidiomycota).</title>
        <authorList>
            <person name="Fedorova T.V."/>
            <person name="Glazunova O.A."/>
            <person name="Landesman E.O."/>
            <person name="Moiseenko K.V."/>
            <person name="Psurtseva N.V."/>
            <person name="Savinova O.S."/>
            <person name="Shakhova N.V."/>
            <person name="Tyazhelova T.V."/>
            <person name="Vasina D.V."/>
        </authorList>
    </citation>
    <scope>NUCLEOTIDE SEQUENCE [LARGE SCALE GENOMIC DNA]</scope>
    <source>
        <strain evidence="2 3">LE-BIN_3174</strain>
    </source>
</reference>
<organism evidence="2 3">
    <name type="scientific">Steccherinum ochraceum</name>
    <dbReference type="NCBI Taxonomy" id="92696"/>
    <lineage>
        <taxon>Eukaryota</taxon>
        <taxon>Fungi</taxon>
        <taxon>Dikarya</taxon>
        <taxon>Basidiomycota</taxon>
        <taxon>Agaricomycotina</taxon>
        <taxon>Agaricomycetes</taxon>
        <taxon>Polyporales</taxon>
        <taxon>Steccherinaceae</taxon>
        <taxon>Steccherinum</taxon>
    </lineage>
</organism>
<gene>
    <name evidence="2" type="ORF">EIP91_008153</name>
</gene>
<keyword evidence="1" id="KW-0472">Membrane</keyword>